<sequence length="160" mass="16648">MSSRTLYSSQFGMTLVEMVIAIAIAGIAIAGLTSSFSSIVGRTADPMILTQAQISAESLMEEILLKPFADPNTGLVCTTNEAARADKNDVCDYQGYTSSGITDQNDNPVVGLENYDVSVTVVSSAFGSAPVVPASASLLVTVTVTNPLGSDVVLSAYRTQ</sequence>
<accession>A0ABP7MSR0</accession>
<dbReference type="EMBL" id="BAABBN010000007">
    <property type="protein sequence ID" value="GAA3929439.1"/>
    <property type="molecule type" value="Genomic_DNA"/>
</dbReference>
<comment type="caution">
    <text evidence="2">The sequence shown here is derived from an EMBL/GenBank/DDBJ whole genome shotgun (WGS) entry which is preliminary data.</text>
</comment>
<reference evidence="3" key="1">
    <citation type="journal article" date="2019" name="Int. J. Syst. Evol. Microbiol.">
        <title>The Global Catalogue of Microorganisms (GCM) 10K type strain sequencing project: providing services to taxonomists for standard genome sequencing and annotation.</title>
        <authorList>
            <consortium name="The Broad Institute Genomics Platform"/>
            <consortium name="The Broad Institute Genome Sequencing Center for Infectious Disease"/>
            <person name="Wu L."/>
            <person name="Ma J."/>
        </authorList>
    </citation>
    <scope>NUCLEOTIDE SEQUENCE [LARGE SCALE GENOMIC DNA]</scope>
    <source>
        <strain evidence="3">JCM 17551</strain>
    </source>
</reference>
<dbReference type="Proteomes" id="UP001501565">
    <property type="component" value="Unassembled WGS sequence"/>
</dbReference>
<gene>
    <name evidence="2" type="ORF">GCM10022277_27490</name>
</gene>
<evidence type="ECO:0008006" key="4">
    <source>
        <dbReference type="Google" id="ProtNLM"/>
    </source>
</evidence>
<organism evidence="2 3">
    <name type="scientific">Litoribacillus peritrichatus</name>
    <dbReference type="NCBI Taxonomy" id="718191"/>
    <lineage>
        <taxon>Bacteria</taxon>
        <taxon>Pseudomonadati</taxon>
        <taxon>Pseudomonadota</taxon>
        <taxon>Gammaproteobacteria</taxon>
        <taxon>Oceanospirillales</taxon>
        <taxon>Oceanospirillaceae</taxon>
        <taxon>Litoribacillus</taxon>
    </lineage>
</organism>
<dbReference type="RefSeq" id="WP_344799123.1">
    <property type="nucleotide sequence ID" value="NZ_BAABBN010000007.1"/>
</dbReference>
<keyword evidence="1" id="KW-0472">Membrane</keyword>
<feature type="transmembrane region" description="Helical" evidence="1">
    <location>
        <begin position="12"/>
        <end position="32"/>
    </location>
</feature>
<dbReference type="InterPro" id="IPR012902">
    <property type="entry name" value="N_methyl_site"/>
</dbReference>
<evidence type="ECO:0000313" key="3">
    <source>
        <dbReference type="Proteomes" id="UP001501565"/>
    </source>
</evidence>
<protein>
    <recommendedName>
        <fullName evidence="4">Prepilin-type N-terminal cleavage/methylation domain-containing protein</fullName>
    </recommendedName>
</protein>
<proteinExistence type="predicted"/>
<dbReference type="Pfam" id="PF07963">
    <property type="entry name" value="N_methyl"/>
    <property type="match status" value="1"/>
</dbReference>
<name>A0ABP7MSR0_9GAMM</name>
<dbReference type="NCBIfam" id="TIGR02532">
    <property type="entry name" value="IV_pilin_GFxxxE"/>
    <property type="match status" value="1"/>
</dbReference>
<keyword evidence="3" id="KW-1185">Reference proteome</keyword>
<evidence type="ECO:0000313" key="2">
    <source>
        <dbReference type="EMBL" id="GAA3929439.1"/>
    </source>
</evidence>
<keyword evidence="1" id="KW-1133">Transmembrane helix</keyword>
<keyword evidence="1" id="KW-0812">Transmembrane</keyword>
<evidence type="ECO:0000256" key="1">
    <source>
        <dbReference type="SAM" id="Phobius"/>
    </source>
</evidence>